<feature type="signal peptide" evidence="1">
    <location>
        <begin position="1"/>
        <end position="24"/>
    </location>
</feature>
<proteinExistence type="predicted"/>
<keyword evidence="4" id="KW-1185">Reference proteome</keyword>
<dbReference type="InterPro" id="IPR008979">
    <property type="entry name" value="Galactose-bd-like_sf"/>
</dbReference>
<dbReference type="PANTHER" id="PTHR38792:SF3">
    <property type="entry name" value="BNR_ASP-BOX REPEAT DOMAIN PROTEIN (AFU_ORTHOLOGUE AFUA_7G06430)-RELATED"/>
    <property type="match status" value="1"/>
</dbReference>
<feature type="domain" description="Sialidase" evidence="2">
    <location>
        <begin position="69"/>
        <end position="290"/>
    </location>
</feature>
<name>A0ABT1F846_9GAMM</name>
<dbReference type="InterPro" id="IPR011040">
    <property type="entry name" value="Sialidase"/>
</dbReference>
<dbReference type="CDD" id="cd02795">
    <property type="entry name" value="CBM6-CBM35-CBM36_like"/>
    <property type="match status" value="1"/>
</dbReference>
<dbReference type="RefSeq" id="WP_253564278.1">
    <property type="nucleotide sequence ID" value="NZ_JAMZEK010000001.1"/>
</dbReference>
<sequence>MHRSIQTLTLAMVLALASTGTAVAAHRDPDAVVGTRLADGTGYPSLVRLSHQADSSADGRVLLVFEQHGLAGVPLWRSDDDGAHWHFQQNVVDQAAHHDALHWQLRWQPNLTEAWRDSGPLKGGTLLLAANATGDNTQGRLVAEDLQLYASSDQGRHWHYRGSIVRGGGNPSDKDNQGVWEPNVHILDDGRMVAYYSSEQHKAEGYNQLLAHKVSTDGGASWGPEHVDVAIGGGVQRPGMAVVARLPDGRYVMTYENIDGPDNGQVFFKTSADGLDFGDPHDHGTPVMTAAGGWPAACPTVQWLPLGEDPKHGVLVVLAERAGGGADPGGRSLWWNANDGHGPWWRLPAPVQKRTGNIHAGWTQALMVRRDGALLQVSSSSDAQAPEDAARNVMLYASRKIDFDRYEAEDAARHAAVRIDDPTASLGGKARVASSPDGALDFPLHLLRTGPRELSVRWQDLGFATAPVVSVDGQPVALTESPDRDGWQIARGTVALAPGDHLVTVRGGAHAMDVDYLQLVPVTGH</sequence>
<dbReference type="Gene3D" id="2.120.10.10">
    <property type="match status" value="1"/>
</dbReference>
<dbReference type="SUPFAM" id="SSF49785">
    <property type="entry name" value="Galactose-binding domain-like"/>
    <property type="match status" value="1"/>
</dbReference>
<reference evidence="3 4" key="1">
    <citation type="submission" date="2022-06" db="EMBL/GenBank/DDBJ databases">
        <title>Dyella sp. Sa strain:Sa Genome sequencing.</title>
        <authorList>
            <person name="Park S."/>
        </authorList>
    </citation>
    <scope>NUCLEOTIDE SEQUENCE [LARGE SCALE GENOMIC DNA]</scope>
    <source>
        <strain evidence="3 4">Sa</strain>
    </source>
</reference>
<dbReference type="Pfam" id="PF13088">
    <property type="entry name" value="BNR_2"/>
    <property type="match status" value="1"/>
</dbReference>
<protein>
    <submittedName>
        <fullName evidence="3">Exo-alpha-sialidase</fullName>
    </submittedName>
</protein>
<dbReference type="Gene3D" id="2.60.120.260">
    <property type="entry name" value="Galactose-binding domain-like"/>
    <property type="match status" value="1"/>
</dbReference>
<gene>
    <name evidence="3" type="ORF">NC595_01050</name>
</gene>
<feature type="chain" id="PRO_5046349335" evidence="1">
    <location>
        <begin position="25"/>
        <end position="525"/>
    </location>
</feature>
<keyword evidence="1" id="KW-0732">Signal</keyword>
<comment type="caution">
    <text evidence="3">The sequence shown here is derived from an EMBL/GenBank/DDBJ whole genome shotgun (WGS) entry which is preliminary data.</text>
</comment>
<dbReference type="EMBL" id="JAMZEK010000001">
    <property type="protein sequence ID" value="MCP1372643.1"/>
    <property type="molecule type" value="Genomic_DNA"/>
</dbReference>
<evidence type="ECO:0000313" key="3">
    <source>
        <dbReference type="EMBL" id="MCP1372643.1"/>
    </source>
</evidence>
<dbReference type="PANTHER" id="PTHR38792">
    <property type="entry name" value="BNR/ASP-BOX REPEAT DOMAIN PROTEIN (AFU_ORTHOLOGUE AFUA_7G06430)-RELATED"/>
    <property type="match status" value="1"/>
</dbReference>
<evidence type="ECO:0000256" key="1">
    <source>
        <dbReference type="SAM" id="SignalP"/>
    </source>
</evidence>
<dbReference type="InterPro" id="IPR036278">
    <property type="entry name" value="Sialidase_sf"/>
</dbReference>
<dbReference type="Proteomes" id="UP001204615">
    <property type="component" value="Unassembled WGS sequence"/>
</dbReference>
<dbReference type="CDD" id="cd15482">
    <property type="entry name" value="Sialidase_non-viral"/>
    <property type="match status" value="1"/>
</dbReference>
<accession>A0ABT1F846</accession>
<dbReference type="SUPFAM" id="SSF50939">
    <property type="entry name" value="Sialidases"/>
    <property type="match status" value="1"/>
</dbReference>
<evidence type="ECO:0000313" key="4">
    <source>
        <dbReference type="Proteomes" id="UP001204615"/>
    </source>
</evidence>
<organism evidence="3 4">
    <name type="scientific">Dyella lutea</name>
    <dbReference type="NCBI Taxonomy" id="2950441"/>
    <lineage>
        <taxon>Bacteria</taxon>
        <taxon>Pseudomonadati</taxon>
        <taxon>Pseudomonadota</taxon>
        <taxon>Gammaproteobacteria</taxon>
        <taxon>Lysobacterales</taxon>
        <taxon>Rhodanobacteraceae</taxon>
        <taxon>Dyella</taxon>
    </lineage>
</organism>
<evidence type="ECO:0000259" key="2">
    <source>
        <dbReference type="Pfam" id="PF13088"/>
    </source>
</evidence>